<evidence type="ECO:0008006" key="4">
    <source>
        <dbReference type="Google" id="ProtNLM"/>
    </source>
</evidence>
<protein>
    <recommendedName>
        <fullName evidence="4">Carbohydrate kinase PfkB domain-containing protein</fullName>
    </recommendedName>
</protein>
<comment type="caution">
    <text evidence="2">The sequence shown here is derived from an EMBL/GenBank/DDBJ whole genome shotgun (WGS) entry which is preliminary data.</text>
</comment>
<keyword evidence="1" id="KW-1133">Transmembrane helix</keyword>
<accession>A0A8S2K9R5</accession>
<organism evidence="2 3">
    <name type="scientific">Rotaria magnacalcarata</name>
    <dbReference type="NCBI Taxonomy" id="392030"/>
    <lineage>
        <taxon>Eukaryota</taxon>
        <taxon>Metazoa</taxon>
        <taxon>Spiralia</taxon>
        <taxon>Gnathifera</taxon>
        <taxon>Rotifera</taxon>
        <taxon>Eurotatoria</taxon>
        <taxon>Bdelloidea</taxon>
        <taxon>Philodinida</taxon>
        <taxon>Philodinidae</taxon>
        <taxon>Rotaria</taxon>
    </lineage>
</organism>
<proteinExistence type="predicted"/>
<dbReference type="SUPFAM" id="SSF53613">
    <property type="entry name" value="Ribokinase-like"/>
    <property type="match status" value="1"/>
</dbReference>
<evidence type="ECO:0000313" key="3">
    <source>
        <dbReference type="Proteomes" id="UP000681720"/>
    </source>
</evidence>
<name>A0A8S2K9R5_9BILA</name>
<dbReference type="InterPro" id="IPR029056">
    <property type="entry name" value="Ribokinase-like"/>
</dbReference>
<sequence>MYGYKKNSAGCELCECDWTPVAENIQCSTRIPCAGSRVCNSKLKLCELVSADRVNWFVFDFDVATDLFHDKKFVLAFRNGLINNIATKYELEPSQITISSVEHYGMTSFQVMPFYSENMDDFQKKMDLIDADLNSYEFRKLLPAVVRAVDKDTNIEHDSKWSRYVRKNPRLTLYIAAVLLGLTALILAGVYVLIFRQRIKYPGRSESKTPIYDTSYHPAPTDDDLYHAVHAPDEQAARLLIEAYSVQRTVTVHFDRGAVCVSREYNSTIECFFQGSFYLPKGYIRSAVGAGDGFAAGVIYGIHKKWPIQERLHCGICVATMCLKDLTSYGGVGTIEQCLQLKDTFQFRTLEPTSFVNDIEN</sequence>
<dbReference type="Gene3D" id="3.40.1190.20">
    <property type="match status" value="1"/>
</dbReference>
<keyword evidence="1" id="KW-0812">Transmembrane</keyword>
<dbReference type="EMBL" id="CAJOBJ010000756">
    <property type="protein sequence ID" value="CAF3842307.1"/>
    <property type="molecule type" value="Genomic_DNA"/>
</dbReference>
<dbReference type="Proteomes" id="UP000681720">
    <property type="component" value="Unassembled WGS sequence"/>
</dbReference>
<reference evidence="2" key="1">
    <citation type="submission" date="2021-02" db="EMBL/GenBank/DDBJ databases">
        <authorList>
            <person name="Nowell W R."/>
        </authorList>
    </citation>
    <scope>NUCLEOTIDE SEQUENCE</scope>
</reference>
<keyword evidence="1" id="KW-0472">Membrane</keyword>
<evidence type="ECO:0000313" key="2">
    <source>
        <dbReference type="EMBL" id="CAF3842307.1"/>
    </source>
</evidence>
<gene>
    <name evidence="2" type="ORF">GIL414_LOCUS3463</name>
</gene>
<evidence type="ECO:0000256" key="1">
    <source>
        <dbReference type="SAM" id="Phobius"/>
    </source>
</evidence>
<dbReference type="AlphaFoldDB" id="A0A8S2K9R5"/>
<feature type="transmembrane region" description="Helical" evidence="1">
    <location>
        <begin position="171"/>
        <end position="194"/>
    </location>
</feature>